<dbReference type="Pfam" id="PF07727">
    <property type="entry name" value="RVT_2"/>
    <property type="match status" value="1"/>
</dbReference>
<feature type="region of interest" description="Disordered" evidence="2">
    <location>
        <begin position="1271"/>
        <end position="1300"/>
    </location>
</feature>
<feature type="domain" description="Retrotransposon gag" evidence="3">
    <location>
        <begin position="1015"/>
        <end position="1099"/>
    </location>
</feature>
<dbReference type="InterPro" id="IPR054722">
    <property type="entry name" value="PolX-like_BBD"/>
</dbReference>
<gene>
    <name evidence="6" type="ORF">Tci_061968</name>
</gene>
<keyword evidence="1" id="KW-0175">Coiled coil</keyword>
<feature type="compositionally biased region" description="Basic and acidic residues" evidence="2">
    <location>
        <begin position="871"/>
        <end position="890"/>
    </location>
</feature>
<feature type="region of interest" description="Disordered" evidence="2">
    <location>
        <begin position="864"/>
        <end position="893"/>
    </location>
</feature>
<evidence type="ECO:0000313" key="6">
    <source>
        <dbReference type="EMBL" id="GEU89990.1"/>
    </source>
</evidence>
<reference evidence="6" key="1">
    <citation type="journal article" date="2019" name="Sci. Rep.">
        <title>Draft genome of Tanacetum cinerariifolium, the natural source of mosquito coil.</title>
        <authorList>
            <person name="Yamashiro T."/>
            <person name="Shiraishi A."/>
            <person name="Satake H."/>
            <person name="Nakayama K."/>
        </authorList>
    </citation>
    <scope>NUCLEOTIDE SEQUENCE</scope>
</reference>
<dbReference type="InterPro" id="IPR005162">
    <property type="entry name" value="Retrotrans_gag_dom"/>
</dbReference>
<feature type="compositionally biased region" description="Basic and acidic residues" evidence="2">
    <location>
        <begin position="2264"/>
        <end position="2277"/>
    </location>
</feature>
<feature type="compositionally biased region" description="Pro residues" evidence="2">
    <location>
        <begin position="2111"/>
        <end position="2125"/>
    </location>
</feature>
<feature type="region of interest" description="Disordered" evidence="2">
    <location>
        <begin position="554"/>
        <end position="586"/>
    </location>
</feature>
<evidence type="ECO:0000256" key="1">
    <source>
        <dbReference type="SAM" id="Coils"/>
    </source>
</evidence>
<dbReference type="InterPro" id="IPR013103">
    <property type="entry name" value="RVT_2"/>
</dbReference>
<dbReference type="PANTHER" id="PTHR33223:SF11">
    <property type="entry name" value="ELEMENT PROTEIN, PUTATIVE-RELATED"/>
    <property type="match status" value="1"/>
</dbReference>
<name>A0A6L2NUX3_TANCI</name>
<evidence type="ECO:0000259" key="5">
    <source>
        <dbReference type="Pfam" id="PF22936"/>
    </source>
</evidence>
<evidence type="ECO:0000256" key="2">
    <source>
        <dbReference type="SAM" id="MobiDB-lite"/>
    </source>
</evidence>
<evidence type="ECO:0000259" key="4">
    <source>
        <dbReference type="Pfam" id="PF07727"/>
    </source>
</evidence>
<feature type="domain" description="Reverse transcriptase Ty1/copia-type" evidence="4">
    <location>
        <begin position="1617"/>
        <end position="1776"/>
    </location>
</feature>
<accession>A0A6L2NUX3</accession>
<dbReference type="PANTHER" id="PTHR33223">
    <property type="entry name" value="CCHC-TYPE DOMAIN-CONTAINING PROTEIN"/>
    <property type="match status" value="1"/>
</dbReference>
<dbReference type="CDD" id="cd09272">
    <property type="entry name" value="RNase_HI_RT_Ty1"/>
    <property type="match status" value="1"/>
</dbReference>
<organism evidence="6">
    <name type="scientific">Tanacetum cinerariifolium</name>
    <name type="common">Dalmatian daisy</name>
    <name type="synonym">Chrysanthemum cinerariifolium</name>
    <dbReference type="NCBI Taxonomy" id="118510"/>
    <lineage>
        <taxon>Eukaryota</taxon>
        <taxon>Viridiplantae</taxon>
        <taxon>Streptophyta</taxon>
        <taxon>Embryophyta</taxon>
        <taxon>Tracheophyta</taxon>
        <taxon>Spermatophyta</taxon>
        <taxon>Magnoliopsida</taxon>
        <taxon>eudicotyledons</taxon>
        <taxon>Gunneridae</taxon>
        <taxon>Pentapetalae</taxon>
        <taxon>asterids</taxon>
        <taxon>campanulids</taxon>
        <taxon>Asterales</taxon>
        <taxon>Asteraceae</taxon>
        <taxon>Asteroideae</taxon>
        <taxon>Anthemideae</taxon>
        <taxon>Anthemidinae</taxon>
        <taxon>Tanacetum</taxon>
    </lineage>
</organism>
<feature type="coiled-coil region" evidence="1">
    <location>
        <begin position="1158"/>
        <end position="1185"/>
    </location>
</feature>
<feature type="region of interest" description="Disordered" evidence="2">
    <location>
        <begin position="2096"/>
        <end position="2130"/>
    </location>
</feature>
<feature type="compositionally biased region" description="Basic and acidic residues" evidence="2">
    <location>
        <begin position="1271"/>
        <end position="1285"/>
    </location>
</feature>
<feature type="domain" description="Retrovirus-related Pol polyprotein from transposon TNT 1-94-like beta-barrel" evidence="5">
    <location>
        <begin position="642"/>
        <end position="715"/>
    </location>
</feature>
<protein>
    <submittedName>
        <fullName evidence="6">Uncharacterized protein</fullName>
    </submittedName>
</protein>
<dbReference type="EMBL" id="BKCJ010010084">
    <property type="protein sequence ID" value="GEU89990.1"/>
    <property type="molecule type" value="Genomic_DNA"/>
</dbReference>
<comment type="caution">
    <text evidence="6">The sequence shown here is derived from an EMBL/GenBank/DDBJ whole genome shotgun (WGS) entry which is preliminary data.</text>
</comment>
<feature type="region of interest" description="Disordered" evidence="2">
    <location>
        <begin position="2220"/>
        <end position="2277"/>
    </location>
</feature>
<feature type="compositionally biased region" description="Basic residues" evidence="2">
    <location>
        <begin position="561"/>
        <end position="577"/>
    </location>
</feature>
<proteinExistence type="predicted"/>
<sequence length="2365" mass="267370">MIDYSLWEVILNGDSLIPTKVVDGVVQPVAPTTAKQRLAKKNEFKAQGTLLMALPDKHQLKFNIYKDAKSLMEAIKKRFGGNKETKNVHKTLLKQQYENFTGSCSESLDQIHDRLEKLISHLEILDLEDQSLDDLFNNLKIYEAEVKSLSSTSPTTQNIAFVSSQNTDNTNESVSTVTSVSTASIKVPVFALPNVDNLSDARTGRNLGANGTTSIGFDMSKVECYNYHRRGHFARKYRSPKDTRNKDTQRRNVLVETSTSNALVLQCDGVGSYDWSFQADEEPTNYALMAFTSSGSSSSDNEVALYSKACAKAYATLQSHYDKIVVHQQNENVFEEDIKLLKLDVMLRDNALIDLRKKFEKAKQERDELKLKLEKFQTFSKNPSQLLASQITDKTRLGYDNQVFNSTVFDCKELISSESDVSMPTSPVNDMYKSGEGYHVIPHPYTRTFMPPKPDLVFYDAPTVNETVPTILNVEPSLTKPNKDLSQSNRPSAPIIEDWKKMVQKPARNHAMRGNHQHYARMTHLHPHRHVIPTTVLTRSRIVPLTAARPVTTDVPQTKVQHQRPTKHGVTKAHSPIRRPINLRPSPTHSNFHKKLLLLRLPMLMLFRVSRETDYGLGLQKTLTFLFDVQGNPQHALKNKRVIDSGCSRHMTGNISYLFDFEEINRGYVAFGGNPRGGKITRKGKIRTGKLDFDDVYFVKELKFNLFSVSQMCDKKNNVLLTDTECIVLSFDFKLPDENHVLLRVHRENNIYDIDLKNIVPSGDLTCIFAKATLDEFNLWASNIEPLVSPNLSVLSANPCKVVAGNQPISSAGIQDNFTAGTGGKEAESVQQYVLLPLWSYGSKDPQNTDAAAFEVKEPESSVYVSPSSCDKTKKHDDKTKREAKDKSHVELSTGVRDLSDDFEEFSDNSANGVSVCARVDRYVHHHDDATGAESRPRGVDSYYRPGNFEDPSPIVYPAAANGAVSNFKIQPNLIAILPVFRGHEEPYAHLREFFSIADTYQENNPTKDGVRLRLFLFSLKDQAKAWFTSLEPGSIHSWSEMQYAFLNEFYSISKTAAIRNKIKSFRQIPGERFHEAFSRLKELLRTCPHHDVPKWELVKDGTIIPTSVRRMMTITIALTIPNNKIMVTYEGQGSSNGQQSNIDQKFDLIISELAKSNQGANIKFESLSKSVAKLERQMGQLADEVHTREVVKLPSYPDLNPKYKPGGPEHVNMVTSLRNGKTYNNDIKIPSVHDFSHDVEDFVTDDEIVVEGKNVDNVRSDYELVNDFLKDVPKPPTHNHEATESPKAGEGGVSSTTTPYPAALEKAASARLTKKGPHSEDITVLSSSLPPKFKDPRAPLISIVVGNINIKKALLDLSASINILPASLVDNEKELFDGMTFHEKEEEFEMIEEEFLLSLEETPWQSQQVQQPTLNEVQEYVDCLLVRQDVLLRARGSNKGNGCVRKRSRKKMYNDCYHSTKTFSSAGPSNTAVSPTFGLDGKSSYVDPSQYLDDPDMPALEDITYSDDEEDVGAEADFFNSETNINVSHILTTRVHKDYHVTQIIVDLSLAPQTKSMTRMVKEQGGLTQINDEDFHTCMFACFLSQEEPKRVHQALKNPSWIEAMEEELLQFKMQKVWVLVDLPKGKRAIGLKWVFRNKKDEKGIVIRNKARQGHTQEKGIDYEEVFALVARIEAIMFFLAYASFMGFMVYQMDVKSIFLYGTIKEEMYVCQPLGFEDPDYPNKVYKVVKAFYGLHQAPRAWHKTFANYLLENGLQRGKIDPTLFIKKQKGDILLVQQKQDGIFISQDKYVARILRKFGLTDRKSASTPIDTKKPLLKDPDVKRIFRYLKGKLHLGLWYPKASPFNLVAYSVSDYAGASLDRKSTTGGYQFLGCGLISWQCKKQTVVATSSTEAEYVAATNDVVGLQSLIDRRKVLSTDDMIRQALRLDDNDSIDYLPNEEIFAELARIGYKKPSTKLTFYKAFFSAEWKFLIHIILQCMSAKSNAWNEFSSSMASAVICLATGRKFNFSKYLFDSLVRNVDSPSKFYIYPRFLKLMINAQTADLSSRNTKYTSPALTQKVFANMRRVGKGFSGVDTLLFDGMLVPQQVQDDVADAAEEEDVANEISPEPTLPSPTPATTPPPQQELITSSSQRCANLTKKVSNLEQDKIAQAIEITKLKQRVRSLEKKRKLKASGFKRLRKVDTAQRVESSADTGRLLESQAHVYHLDLEHAQKVLSMQETDEAEPAKASAPRRRRGLVIQDPEEATTASLSVQSEEIEEEDSKRKSKNLEQKAAKKQKIDEEVKELKTHLQIVPNDEDDVYTKATPLALKMILLVKKRYPLTRFTLEQMLNNVRLEVEEESEVSLELLRFMRRQQQEGYKPE</sequence>
<feature type="coiled-coil region" evidence="1">
    <location>
        <begin position="352"/>
        <end position="379"/>
    </location>
</feature>
<dbReference type="Pfam" id="PF22936">
    <property type="entry name" value="Pol_BBD"/>
    <property type="match status" value="1"/>
</dbReference>
<dbReference type="Pfam" id="PF03732">
    <property type="entry name" value="Retrotrans_gag"/>
    <property type="match status" value="1"/>
</dbReference>
<evidence type="ECO:0000259" key="3">
    <source>
        <dbReference type="Pfam" id="PF03732"/>
    </source>
</evidence>